<name>A0AAW9IF55_CLOPF</name>
<reference evidence="8" key="1">
    <citation type="submission" date="2019-11" db="EMBL/GenBank/DDBJ databases">
        <title>Characterization of Clostridium perfringens isolates from swine manure treated agricultural soils.</title>
        <authorList>
            <person name="Wushke S.T."/>
        </authorList>
    </citation>
    <scope>NUCLEOTIDE SEQUENCE</scope>
    <source>
        <strain evidence="8">X26</strain>
    </source>
</reference>
<dbReference type="GO" id="GO:0005886">
    <property type="term" value="C:plasma membrane"/>
    <property type="evidence" value="ECO:0007669"/>
    <property type="project" value="UniProtKB-ARBA"/>
</dbReference>
<feature type="transmembrane region" description="Helical" evidence="7">
    <location>
        <begin position="62"/>
        <end position="82"/>
    </location>
</feature>
<keyword evidence="6 7" id="KW-0472">Membrane</keyword>
<evidence type="ECO:0000256" key="1">
    <source>
        <dbReference type="ARBA" id="ARBA00004141"/>
    </source>
</evidence>
<comment type="subcellular location">
    <subcellularLocation>
        <location evidence="1">Membrane</location>
        <topology evidence="1">Multi-pass membrane protein</topology>
    </subcellularLocation>
</comment>
<evidence type="ECO:0000256" key="5">
    <source>
        <dbReference type="ARBA" id="ARBA00022989"/>
    </source>
</evidence>
<dbReference type="GO" id="GO:0042907">
    <property type="term" value="F:xanthine transmembrane transporter activity"/>
    <property type="evidence" value="ECO:0007669"/>
    <property type="project" value="TreeGrafter"/>
</dbReference>
<keyword evidence="4 7" id="KW-0812">Transmembrane</keyword>
<comment type="similarity">
    <text evidence="2">Belongs to the nucleobase:cation symporter-2 (NCS2) (TC 2.A.40) family.</text>
</comment>
<dbReference type="PANTHER" id="PTHR42810">
    <property type="entry name" value="PURINE PERMEASE C1399.01C-RELATED"/>
    <property type="match status" value="1"/>
</dbReference>
<proteinExistence type="inferred from homology"/>
<evidence type="ECO:0000313" key="8">
    <source>
        <dbReference type="EMBL" id="MDZ5000445.1"/>
    </source>
</evidence>
<feature type="transmembrane region" description="Helical" evidence="7">
    <location>
        <begin position="191"/>
        <end position="212"/>
    </location>
</feature>
<dbReference type="PANTHER" id="PTHR42810:SF2">
    <property type="entry name" value="PURINE PERMEASE C1399.01C-RELATED"/>
    <property type="match status" value="1"/>
</dbReference>
<dbReference type="InterPro" id="IPR006042">
    <property type="entry name" value="Xan_ur_permease"/>
</dbReference>
<dbReference type="RefSeq" id="WP_322458722.1">
    <property type="nucleotide sequence ID" value="NZ_WNVC01000325.1"/>
</dbReference>
<comment type="caution">
    <text evidence="8">The sequence shown here is derived from an EMBL/GenBank/DDBJ whole genome shotgun (WGS) entry which is preliminary data.</text>
</comment>
<feature type="transmembrane region" description="Helical" evidence="7">
    <location>
        <begin position="103"/>
        <end position="125"/>
    </location>
</feature>
<evidence type="ECO:0000256" key="7">
    <source>
        <dbReference type="SAM" id="Phobius"/>
    </source>
</evidence>
<organism evidence="8 9">
    <name type="scientific">Clostridium perfringens</name>
    <dbReference type="NCBI Taxonomy" id="1502"/>
    <lineage>
        <taxon>Bacteria</taxon>
        <taxon>Bacillati</taxon>
        <taxon>Bacillota</taxon>
        <taxon>Clostridia</taxon>
        <taxon>Eubacteriales</taxon>
        <taxon>Clostridiaceae</taxon>
        <taxon>Clostridium</taxon>
    </lineage>
</organism>
<protein>
    <submittedName>
        <fullName evidence="8">Purine permease</fullName>
    </submittedName>
</protein>
<dbReference type="PROSITE" id="PS01116">
    <property type="entry name" value="XANTH_URACIL_PERMASE"/>
    <property type="match status" value="1"/>
</dbReference>
<dbReference type="Pfam" id="PF00860">
    <property type="entry name" value="Xan_ur_permease"/>
    <property type="match status" value="1"/>
</dbReference>
<evidence type="ECO:0000256" key="6">
    <source>
        <dbReference type="ARBA" id="ARBA00023136"/>
    </source>
</evidence>
<feature type="transmembrane region" description="Helical" evidence="7">
    <location>
        <begin position="164"/>
        <end position="185"/>
    </location>
</feature>
<accession>A0AAW9IF55</accession>
<dbReference type="Proteomes" id="UP001291306">
    <property type="component" value="Unassembled WGS sequence"/>
</dbReference>
<keyword evidence="3" id="KW-0813">Transport</keyword>
<evidence type="ECO:0000256" key="3">
    <source>
        <dbReference type="ARBA" id="ARBA00022448"/>
    </source>
</evidence>
<dbReference type="InterPro" id="IPR006043">
    <property type="entry name" value="NCS2"/>
</dbReference>
<gene>
    <name evidence="8" type="ORF">GNF79_15495</name>
</gene>
<evidence type="ECO:0000256" key="2">
    <source>
        <dbReference type="ARBA" id="ARBA00008821"/>
    </source>
</evidence>
<dbReference type="EMBL" id="WNVC01000325">
    <property type="protein sequence ID" value="MDZ5000445.1"/>
    <property type="molecule type" value="Genomic_DNA"/>
</dbReference>
<feature type="non-terminal residue" evidence="8">
    <location>
        <position position="1"/>
    </location>
</feature>
<keyword evidence="5 7" id="KW-1133">Transmembrane helix</keyword>
<evidence type="ECO:0000256" key="4">
    <source>
        <dbReference type="ARBA" id="ARBA00022692"/>
    </source>
</evidence>
<sequence length="229" mass="23773">FTAISTAAWIQVPTPFHFGIKFIPSAIASISVIYIVNSVEAVGDLSAITEGGLSRDAKDTEISGGIIGSGVASVLGVLFGGLPTATYSQNVGIVAMTKVISKFVVMIAALFMLIAGFIPKFGALITTIPQSVLGGATIIVFAMITMTGIKIIIKDELSSRNMSIVGLSVALGMGVTQVPGVLDAFPSGVNMVFGTSPVVITTISVILLNLILPKKTIEEEENERSKIEG</sequence>
<feature type="transmembrane region" description="Helical" evidence="7">
    <location>
        <begin position="131"/>
        <end position="152"/>
    </location>
</feature>
<evidence type="ECO:0000313" key="9">
    <source>
        <dbReference type="Proteomes" id="UP001291306"/>
    </source>
</evidence>
<dbReference type="AlphaFoldDB" id="A0AAW9IF55"/>